<dbReference type="EMBL" id="JAUSUY010000011">
    <property type="protein sequence ID" value="MDT3427312.1"/>
    <property type="molecule type" value="Genomic_DNA"/>
</dbReference>
<evidence type="ECO:0000313" key="1">
    <source>
        <dbReference type="EMBL" id="MDT3427312.1"/>
    </source>
</evidence>
<dbReference type="RefSeq" id="WP_025702252.1">
    <property type="nucleotide sequence ID" value="NZ_JAUSUY010000011.1"/>
</dbReference>
<name>A0ABU3H917_9BACL</name>
<organism evidence="1 2">
    <name type="scientific">Paenibacillus forsythiae</name>
    <dbReference type="NCBI Taxonomy" id="365616"/>
    <lineage>
        <taxon>Bacteria</taxon>
        <taxon>Bacillati</taxon>
        <taxon>Bacillota</taxon>
        <taxon>Bacilli</taxon>
        <taxon>Bacillales</taxon>
        <taxon>Paenibacillaceae</taxon>
        <taxon>Paenibacillus</taxon>
    </lineage>
</organism>
<gene>
    <name evidence="1" type="ORF">J2Z22_002863</name>
</gene>
<dbReference type="Proteomes" id="UP001248709">
    <property type="component" value="Unassembled WGS sequence"/>
</dbReference>
<evidence type="ECO:0000313" key="2">
    <source>
        <dbReference type="Proteomes" id="UP001248709"/>
    </source>
</evidence>
<accession>A0ABU3H917</accession>
<comment type="caution">
    <text evidence="1">The sequence shown here is derived from an EMBL/GenBank/DDBJ whole genome shotgun (WGS) entry which is preliminary data.</text>
</comment>
<keyword evidence="2" id="KW-1185">Reference proteome</keyword>
<reference evidence="1 2" key="1">
    <citation type="submission" date="2023-07" db="EMBL/GenBank/DDBJ databases">
        <title>Genomic Encyclopedia of Type Strains, Phase IV (KMG-IV): sequencing the most valuable type-strain genomes for metagenomic binning, comparative biology and taxonomic classification.</title>
        <authorList>
            <person name="Goeker M."/>
        </authorList>
    </citation>
    <scope>NUCLEOTIDE SEQUENCE [LARGE SCALE GENOMIC DNA]</scope>
    <source>
        <strain evidence="1 2">T98</strain>
    </source>
</reference>
<sequence>MNKSVYDRFKYFMERETPVFRSYVMKKANGEVLDIETLPPDDLQEMFIDEVITDGVIADLFDVEQKVVTRKRYKHGIKLGQTLSRKSVELGCVRKPI</sequence>
<protein>
    <submittedName>
        <fullName evidence="1">Uncharacterized protein</fullName>
    </submittedName>
</protein>
<proteinExistence type="predicted"/>